<keyword evidence="1" id="KW-0472">Membrane</keyword>
<evidence type="ECO:0000313" key="3">
    <source>
        <dbReference type="EMBL" id="GLI92244.1"/>
    </source>
</evidence>
<keyword evidence="4" id="KW-1185">Reference proteome</keyword>
<feature type="transmembrane region" description="Helical" evidence="1">
    <location>
        <begin position="21"/>
        <end position="49"/>
    </location>
</feature>
<organism evidence="3 4">
    <name type="scientific">Methylocystis echinoides</name>
    <dbReference type="NCBI Taxonomy" id="29468"/>
    <lineage>
        <taxon>Bacteria</taxon>
        <taxon>Pseudomonadati</taxon>
        <taxon>Pseudomonadota</taxon>
        <taxon>Alphaproteobacteria</taxon>
        <taxon>Hyphomicrobiales</taxon>
        <taxon>Methylocystaceae</taxon>
        <taxon>Methylocystis</taxon>
    </lineage>
</organism>
<gene>
    <name evidence="3" type="ORF">LMG27198_12360</name>
</gene>
<sequence length="173" mass="18549">MKHDGCEAKTRMRRFLIDAGGAALAEFALSASVLILIFIAIVDFGIYMYERDQIAKYGQGLMLYITQHAPDIYYDRLTLASITSAVTPATLGLTLPNVGAPTIAAGCGCASGGAISLGAFNNNPPKCNSSNVCNAVEPESAYVRASLTYNHRPFLLPAQFLPTITNQFIVKIN</sequence>
<proteinExistence type="predicted"/>
<dbReference type="EMBL" id="BSEC01000001">
    <property type="protein sequence ID" value="GLI92244.1"/>
    <property type="molecule type" value="Genomic_DNA"/>
</dbReference>
<keyword evidence="1" id="KW-0812">Transmembrane</keyword>
<keyword evidence="1" id="KW-1133">Transmembrane helix</keyword>
<name>A0A9W6LRG1_9HYPH</name>
<protein>
    <recommendedName>
        <fullName evidence="2">TadE-like domain-containing protein</fullName>
    </recommendedName>
</protein>
<dbReference type="Pfam" id="PF07811">
    <property type="entry name" value="TadE"/>
    <property type="match status" value="1"/>
</dbReference>
<comment type="caution">
    <text evidence="3">The sequence shown here is derived from an EMBL/GenBank/DDBJ whole genome shotgun (WGS) entry which is preliminary data.</text>
</comment>
<evidence type="ECO:0000313" key="4">
    <source>
        <dbReference type="Proteomes" id="UP001144323"/>
    </source>
</evidence>
<dbReference type="InterPro" id="IPR012495">
    <property type="entry name" value="TadE-like_dom"/>
</dbReference>
<dbReference type="AlphaFoldDB" id="A0A9W6LRG1"/>
<accession>A0A9W6LRG1</accession>
<feature type="domain" description="TadE-like" evidence="2">
    <location>
        <begin position="21"/>
        <end position="53"/>
    </location>
</feature>
<dbReference type="Proteomes" id="UP001144323">
    <property type="component" value="Unassembled WGS sequence"/>
</dbReference>
<evidence type="ECO:0000259" key="2">
    <source>
        <dbReference type="Pfam" id="PF07811"/>
    </source>
</evidence>
<reference evidence="3" key="1">
    <citation type="journal article" date="2023" name="Int. J. Syst. Evol. Microbiol.">
        <title>Methylocystis iwaonis sp. nov., a type II methane-oxidizing bacterium from surface soil of a rice paddy field in Japan, and emended description of the genus Methylocystis (ex Whittenbury et al. 1970) Bowman et al. 1993.</title>
        <authorList>
            <person name="Kaise H."/>
            <person name="Sawadogo J.B."/>
            <person name="Alam M.S."/>
            <person name="Ueno C."/>
            <person name="Dianou D."/>
            <person name="Shinjo R."/>
            <person name="Asakawa S."/>
        </authorList>
    </citation>
    <scope>NUCLEOTIDE SEQUENCE</scope>
    <source>
        <strain evidence="3">LMG27198</strain>
    </source>
</reference>
<evidence type="ECO:0000256" key="1">
    <source>
        <dbReference type="SAM" id="Phobius"/>
    </source>
</evidence>